<dbReference type="EMBL" id="LK052943">
    <property type="protein sequence ID" value="CDR43796.1"/>
    <property type="molecule type" value="Genomic_DNA"/>
</dbReference>
<keyword evidence="1" id="KW-0472">Membrane</keyword>
<feature type="transmembrane region" description="Helical" evidence="1">
    <location>
        <begin position="38"/>
        <end position="57"/>
    </location>
</feature>
<dbReference type="OrthoDB" id="2548253at2759"/>
<protein>
    <submittedName>
        <fullName evidence="2">RHTO0S08e05820g1_1</fullName>
    </submittedName>
</protein>
<keyword evidence="1" id="KW-0812">Transmembrane</keyword>
<proteinExistence type="predicted"/>
<sequence length="704" mass="77983">MPPDRMNPTYHSLVDEAPVAHRRRKTQPSSLSPWRCCAWSAAVVALVCGAGIAFFFYKVFEEAYRMAAAPHRVHHANETLLFQGPGIADNESQVVRSFFGANDKGGVERFDLKAAIWAKVDAESEDEKDETWTLLYSEDVLKDVEITAKSLKTTQRVTLSQSLLSRLLDSSKSRLQASFAMLPSSSTPVDPSLDFHTFRSSRNATNFGRDPLNPLAPLFPGPIDSKDLLKRFLGNSAVLQTLLRRSTVRKTNGTDGQSEKEEVVQIVTSSIVTMANDFAVYDSKAFNASLVERNQFRALYCTGDTSSNPACTRSFSTDGHFENLIEFDDSAGGDLSTAKRQGWRYGSFLTTRYGMAGPKDQMRVRGNETDDLSFDWHITWTAASPLRLAVASPFSIAFEASDPDEPDVHEMASSQDFLDVVHSAMGHHVRPDSRPLARVAVRAVGAVAGFLQVPIDAHYWLTRSLSTGISLPFELAYTTLTASDLARDIIKAFIRRASFFDSVLLPTILFLVAASILCSQLNLLCGLVWQWGGPKGLVPVGLERRRPTHSERASRRADAQLDWRLRVLLGVAIAVLLDYGPSLPHILTSSYTPPSNDAAYKLLPRDLLTHNSLLYAIELLAKLSQVHLNYRLHTFAGTHRLSAILVLLHSICDHGPTILTSFFGSWEARPPLYVSDLVAVLPEAVLAWQAVRYSAVKQEEEEEE</sequence>
<evidence type="ECO:0000313" key="2">
    <source>
        <dbReference type="EMBL" id="CDR43796.1"/>
    </source>
</evidence>
<organism evidence="2">
    <name type="scientific">Rhodotorula toruloides</name>
    <name type="common">Yeast</name>
    <name type="synonym">Rhodosporidium toruloides</name>
    <dbReference type="NCBI Taxonomy" id="5286"/>
    <lineage>
        <taxon>Eukaryota</taxon>
        <taxon>Fungi</taxon>
        <taxon>Dikarya</taxon>
        <taxon>Basidiomycota</taxon>
        <taxon>Pucciniomycotina</taxon>
        <taxon>Microbotryomycetes</taxon>
        <taxon>Sporidiobolales</taxon>
        <taxon>Sporidiobolaceae</taxon>
        <taxon>Rhodotorula</taxon>
    </lineage>
</organism>
<name>A0A061B2V5_RHOTO</name>
<reference evidence="2" key="1">
    <citation type="journal article" date="2014" name="Genome Announc.">
        <title>Draft genome sequence of Rhodosporidium toruloides CECT1137, an oleaginous yeast of biotechnological interest.</title>
        <authorList>
            <person name="Morin N."/>
            <person name="Calcas X."/>
            <person name="Devillers H."/>
            <person name="Durrens P."/>
            <person name="Sherman D.J."/>
            <person name="Nicaud J.-M."/>
            <person name="Neuveglise C."/>
        </authorList>
    </citation>
    <scope>NUCLEOTIDE SEQUENCE</scope>
    <source>
        <strain evidence="2">CECT1137</strain>
    </source>
</reference>
<dbReference type="AlphaFoldDB" id="A0A061B2V5"/>
<keyword evidence="1" id="KW-1133">Transmembrane helix</keyword>
<accession>A0A061B2V5</accession>
<evidence type="ECO:0000256" key="1">
    <source>
        <dbReference type="SAM" id="Phobius"/>
    </source>
</evidence>
<gene>
    <name evidence="2" type="ORF">RHTO0S_08e05820g</name>
</gene>